<dbReference type="Proteomes" id="UP001489004">
    <property type="component" value="Unassembled WGS sequence"/>
</dbReference>
<dbReference type="AlphaFoldDB" id="A0AAW1PTJ8"/>
<evidence type="ECO:0000313" key="1">
    <source>
        <dbReference type="EMBL" id="KAK9811700.1"/>
    </source>
</evidence>
<sequence length="338" mass="36167">MEALESVSTANPGRAPVLALPYVPHTISIATPELLHHGLGLGCDLLALRQGPGAVTFGCCVLLLQTLLTSVPRVGSRKGFDSGPSTRFHDDRSDKWFVPFDADTPATHAAARRSTISRLLATGHTPADVQKVAEIVRADGDLQQLADYMTPMVNSRFIDGQAIPNPVIDAARAPLNSIGDALRPGNYQKAHEGMRQLLDFCNKAVALPPDQLQAMDVAHNMSAVACKFTEAVQTLKASPTTPIDKLFTIPKNLPTPTIPRIAVAPTTFGDLLAYPAIPNKTVFLLSNSSAAGATGSLWYTFGSGTPDRACAFKPFFEAFMADLQKELVRQAAPAKKEE</sequence>
<reference evidence="1 2" key="1">
    <citation type="journal article" date="2024" name="Nat. Commun.">
        <title>Phylogenomics reveals the evolutionary origins of lichenization in chlorophyte algae.</title>
        <authorList>
            <person name="Puginier C."/>
            <person name="Libourel C."/>
            <person name="Otte J."/>
            <person name="Skaloud P."/>
            <person name="Haon M."/>
            <person name="Grisel S."/>
            <person name="Petersen M."/>
            <person name="Berrin J.G."/>
            <person name="Delaux P.M."/>
            <person name="Dal Grande F."/>
            <person name="Keller J."/>
        </authorList>
    </citation>
    <scope>NUCLEOTIDE SEQUENCE [LARGE SCALE GENOMIC DNA]</scope>
    <source>
        <strain evidence="1 2">SAG 2043</strain>
    </source>
</reference>
<evidence type="ECO:0000313" key="2">
    <source>
        <dbReference type="Proteomes" id="UP001489004"/>
    </source>
</evidence>
<organism evidence="1 2">
    <name type="scientific">[Myrmecia] bisecta</name>
    <dbReference type="NCBI Taxonomy" id="41462"/>
    <lineage>
        <taxon>Eukaryota</taxon>
        <taxon>Viridiplantae</taxon>
        <taxon>Chlorophyta</taxon>
        <taxon>core chlorophytes</taxon>
        <taxon>Trebouxiophyceae</taxon>
        <taxon>Trebouxiales</taxon>
        <taxon>Trebouxiaceae</taxon>
        <taxon>Myrmecia</taxon>
    </lineage>
</organism>
<name>A0AAW1PTJ8_9CHLO</name>
<dbReference type="EMBL" id="JALJOR010000009">
    <property type="protein sequence ID" value="KAK9811700.1"/>
    <property type="molecule type" value="Genomic_DNA"/>
</dbReference>
<protein>
    <submittedName>
        <fullName evidence="1">Uncharacterized protein</fullName>
    </submittedName>
</protein>
<proteinExistence type="predicted"/>
<accession>A0AAW1PTJ8</accession>
<comment type="caution">
    <text evidence="1">The sequence shown here is derived from an EMBL/GenBank/DDBJ whole genome shotgun (WGS) entry which is preliminary data.</text>
</comment>
<gene>
    <name evidence="1" type="ORF">WJX72_008597</name>
</gene>
<keyword evidence="2" id="KW-1185">Reference proteome</keyword>